<dbReference type="PRINTS" id="PR00081">
    <property type="entry name" value="GDHRDH"/>
</dbReference>
<protein>
    <recommendedName>
        <fullName evidence="4">Short chain dehydrogenase</fullName>
    </recommendedName>
</protein>
<dbReference type="Proteomes" id="UP000664169">
    <property type="component" value="Unassembled WGS sequence"/>
</dbReference>
<proteinExistence type="predicted"/>
<name>A0A8H3I499_9LECA</name>
<dbReference type="PANTHER" id="PTHR42808:SF4">
    <property type="entry name" value="SHORT CHAIN DEHYDROGENASE"/>
    <property type="match status" value="1"/>
</dbReference>
<dbReference type="OrthoDB" id="5327538at2759"/>
<dbReference type="InterPro" id="IPR020904">
    <property type="entry name" value="Sc_DH/Rdtase_CS"/>
</dbReference>
<dbReference type="SUPFAM" id="SSF51735">
    <property type="entry name" value="NAD(P)-binding Rossmann-fold domains"/>
    <property type="match status" value="1"/>
</dbReference>
<dbReference type="PROSITE" id="PS00061">
    <property type="entry name" value="ADH_SHORT"/>
    <property type="match status" value="1"/>
</dbReference>
<evidence type="ECO:0000313" key="2">
    <source>
        <dbReference type="EMBL" id="CAF9906775.1"/>
    </source>
</evidence>
<dbReference type="Gene3D" id="3.40.50.720">
    <property type="entry name" value="NAD(P)-binding Rossmann-like Domain"/>
    <property type="match status" value="1"/>
</dbReference>
<dbReference type="PANTHER" id="PTHR42808">
    <property type="entry name" value="HYDROXYSTEROID DEHYDROGENASE-LIKE PROTEIN 2"/>
    <property type="match status" value="1"/>
</dbReference>
<dbReference type="InterPro" id="IPR002347">
    <property type="entry name" value="SDR_fam"/>
</dbReference>
<evidence type="ECO:0000313" key="3">
    <source>
        <dbReference type="Proteomes" id="UP000664169"/>
    </source>
</evidence>
<gene>
    <name evidence="2" type="ORF">GOMPHAMPRED_004921</name>
</gene>
<evidence type="ECO:0000256" key="1">
    <source>
        <dbReference type="ARBA" id="ARBA00022857"/>
    </source>
</evidence>
<dbReference type="Pfam" id="PF00106">
    <property type="entry name" value="adh_short"/>
    <property type="match status" value="1"/>
</dbReference>
<dbReference type="EMBL" id="CAJPDQ010000003">
    <property type="protein sequence ID" value="CAF9906775.1"/>
    <property type="molecule type" value="Genomic_DNA"/>
</dbReference>
<reference evidence="2" key="1">
    <citation type="submission" date="2021-03" db="EMBL/GenBank/DDBJ databases">
        <authorList>
            <person name="Tagirdzhanova G."/>
        </authorList>
    </citation>
    <scope>NUCLEOTIDE SEQUENCE</scope>
</reference>
<sequence>MVSDRPVAIVVGASRGIGRQIAISLSDAGYAVVVSSKSDTLPTADAPFPPDPNSSASTIHTVNREIRERGGIVLAVPVDTRDPTSIKSLFEASGNQFGRLDVLVYNAGAIWWSSIANTPFKRFKLMQEVNVEGLYAAIQESLPWFEKGNWKGRVIVVSPPIYSRFFRGKTAYAMGKVGMSILTKGLAMDWKREDKVNMAITSIWPASAIESAATQKTAHDNLESRKDLRTAHIFADAILAMLRAKPDVVNGLLDTDEDFLRRQCGMTDFSKYSLVEGSQPRRIMPAEFPTLEVAEQDDEGRRMDSMKIKASKL</sequence>
<comment type="caution">
    <text evidence="2">The sequence shown here is derived from an EMBL/GenBank/DDBJ whole genome shotgun (WGS) entry which is preliminary data.</text>
</comment>
<dbReference type="InterPro" id="IPR051935">
    <property type="entry name" value="HSDL2"/>
</dbReference>
<keyword evidence="3" id="KW-1185">Reference proteome</keyword>
<accession>A0A8H3I499</accession>
<evidence type="ECO:0008006" key="4">
    <source>
        <dbReference type="Google" id="ProtNLM"/>
    </source>
</evidence>
<dbReference type="AlphaFoldDB" id="A0A8H3I499"/>
<keyword evidence="1" id="KW-0521">NADP</keyword>
<dbReference type="InterPro" id="IPR036291">
    <property type="entry name" value="NAD(P)-bd_dom_sf"/>
</dbReference>
<organism evidence="2 3">
    <name type="scientific">Gomphillus americanus</name>
    <dbReference type="NCBI Taxonomy" id="1940652"/>
    <lineage>
        <taxon>Eukaryota</taxon>
        <taxon>Fungi</taxon>
        <taxon>Dikarya</taxon>
        <taxon>Ascomycota</taxon>
        <taxon>Pezizomycotina</taxon>
        <taxon>Lecanoromycetes</taxon>
        <taxon>OSLEUM clade</taxon>
        <taxon>Ostropomycetidae</taxon>
        <taxon>Ostropales</taxon>
        <taxon>Graphidaceae</taxon>
        <taxon>Gomphilloideae</taxon>
        <taxon>Gomphillus</taxon>
    </lineage>
</organism>